<proteinExistence type="predicted"/>
<dbReference type="InterPro" id="IPR051011">
    <property type="entry name" value="Metal_resp_trans_reg"/>
</dbReference>
<dbReference type="SUPFAM" id="SSF46785">
    <property type="entry name" value="Winged helix' DNA-binding domain"/>
    <property type="match status" value="1"/>
</dbReference>
<evidence type="ECO:0000259" key="4">
    <source>
        <dbReference type="SMART" id="SM00418"/>
    </source>
</evidence>
<feature type="domain" description="HTH arsR-type" evidence="4">
    <location>
        <begin position="297"/>
        <end position="373"/>
    </location>
</feature>
<dbReference type="InterPro" id="IPR045981">
    <property type="entry name" value="DUF5937"/>
</dbReference>
<sequence length="379" mass="41695">MFRCDHVGSPVRFRTRTGIFPGLPFTGTLDRGRRVEWWDGETLISYSATADDVAKVRFSMSPLGETVYSFRTLASPSRRSQHQPWVDDILGRLKGVDLRPLRAVIPATGYVPDFLTPAPSGAPASVETELEVVRATEPAHFVDEVAWMLGDTGTPSAWRREAAPLHRRMLDEPEKAIEQITQLLRIYWKLALEPYWQRLYGGLVSDVRSRMRLMENSGAASVFSALNERIGWRDDRLTVRSTYNFEETLGGKGIVLVPSVFCGPDVLTMLPPLQSMIVYPRPGAADIWHHDGQDRRSSLAALLGGVRAAVLEALVMPSSTGELAAQVDVTPGAISQHVSVLRGCDLVTSHRSGQRVIHSLTETGEALVRGAVSTGARSL</sequence>
<name>A0ABQ2VZW5_9ACTN</name>
<evidence type="ECO:0000256" key="2">
    <source>
        <dbReference type="ARBA" id="ARBA00023125"/>
    </source>
</evidence>
<dbReference type="EMBL" id="BMTF01000011">
    <property type="protein sequence ID" value="GGV87238.1"/>
    <property type="molecule type" value="Genomic_DNA"/>
</dbReference>
<dbReference type="Pfam" id="PF19361">
    <property type="entry name" value="DUF5937"/>
    <property type="match status" value="1"/>
</dbReference>
<dbReference type="PANTHER" id="PTHR43132:SF8">
    <property type="entry name" value="HTH-TYPE TRANSCRIPTIONAL REGULATOR KMTR"/>
    <property type="match status" value="1"/>
</dbReference>
<dbReference type="Gene3D" id="1.10.10.10">
    <property type="entry name" value="Winged helix-like DNA-binding domain superfamily/Winged helix DNA-binding domain"/>
    <property type="match status" value="1"/>
</dbReference>
<dbReference type="InterPro" id="IPR001845">
    <property type="entry name" value="HTH_ArsR_DNA-bd_dom"/>
</dbReference>
<dbReference type="Pfam" id="PF01022">
    <property type="entry name" value="HTH_5"/>
    <property type="match status" value="1"/>
</dbReference>
<keyword evidence="1" id="KW-0805">Transcription regulation</keyword>
<keyword evidence="3" id="KW-0804">Transcription</keyword>
<comment type="caution">
    <text evidence="5">The sequence shown here is derived from an EMBL/GenBank/DDBJ whole genome shotgun (WGS) entry which is preliminary data.</text>
</comment>
<evidence type="ECO:0000256" key="3">
    <source>
        <dbReference type="ARBA" id="ARBA00023163"/>
    </source>
</evidence>
<keyword evidence="2" id="KW-0238">DNA-binding</keyword>
<dbReference type="Proteomes" id="UP000660675">
    <property type="component" value="Unassembled WGS sequence"/>
</dbReference>
<organism evidence="5 6">
    <name type="scientific">Streptomyces gelaticus</name>
    <dbReference type="NCBI Taxonomy" id="285446"/>
    <lineage>
        <taxon>Bacteria</taxon>
        <taxon>Bacillati</taxon>
        <taxon>Actinomycetota</taxon>
        <taxon>Actinomycetes</taxon>
        <taxon>Kitasatosporales</taxon>
        <taxon>Streptomycetaceae</taxon>
        <taxon>Streptomyces</taxon>
    </lineage>
</organism>
<dbReference type="InterPro" id="IPR036388">
    <property type="entry name" value="WH-like_DNA-bd_sf"/>
</dbReference>
<dbReference type="PANTHER" id="PTHR43132">
    <property type="entry name" value="ARSENICAL RESISTANCE OPERON REPRESSOR ARSR-RELATED"/>
    <property type="match status" value="1"/>
</dbReference>
<accession>A0ABQ2VZW5</accession>
<dbReference type="InterPro" id="IPR036390">
    <property type="entry name" value="WH_DNA-bd_sf"/>
</dbReference>
<evidence type="ECO:0000256" key="1">
    <source>
        <dbReference type="ARBA" id="ARBA00023015"/>
    </source>
</evidence>
<evidence type="ECO:0000313" key="6">
    <source>
        <dbReference type="Proteomes" id="UP000660675"/>
    </source>
</evidence>
<keyword evidence="6" id="KW-1185">Reference proteome</keyword>
<dbReference type="CDD" id="cd00090">
    <property type="entry name" value="HTH_ARSR"/>
    <property type="match status" value="1"/>
</dbReference>
<protein>
    <submittedName>
        <fullName evidence="5">Transcriptional regulator</fullName>
    </submittedName>
</protein>
<dbReference type="SMART" id="SM00418">
    <property type="entry name" value="HTH_ARSR"/>
    <property type="match status" value="1"/>
</dbReference>
<gene>
    <name evidence="5" type="ORF">GCM10015535_36560</name>
</gene>
<reference evidence="6" key="1">
    <citation type="journal article" date="2019" name="Int. J. Syst. Evol. Microbiol.">
        <title>The Global Catalogue of Microorganisms (GCM) 10K type strain sequencing project: providing services to taxonomists for standard genome sequencing and annotation.</title>
        <authorList>
            <consortium name="The Broad Institute Genomics Platform"/>
            <consortium name="The Broad Institute Genome Sequencing Center for Infectious Disease"/>
            <person name="Wu L."/>
            <person name="Ma J."/>
        </authorList>
    </citation>
    <scope>NUCLEOTIDE SEQUENCE [LARGE SCALE GENOMIC DNA]</scope>
    <source>
        <strain evidence="6">JCM 4376</strain>
    </source>
</reference>
<dbReference type="InterPro" id="IPR011991">
    <property type="entry name" value="ArsR-like_HTH"/>
</dbReference>
<evidence type="ECO:0000313" key="5">
    <source>
        <dbReference type="EMBL" id="GGV87238.1"/>
    </source>
</evidence>